<reference evidence="1" key="1">
    <citation type="submission" date="2023-11" db="EMBL/GenBank/DDBJ databases">
        <authorList>
            <person name="Poullet M."/>
        </authorList>
    </citation>
    <scope>NUCLEOTIDE SEQUENCE</scope>
    <source>
        <strain evidence="1">E1834</strain>
    </source>
</reference>
<organism evidence="1 2">
    <name type="scientific">Meloidogyne enterolobii</name>
    <name type="common">Root-knot nematode worm</name>
    <name type="synonym">Meloidogyne mayaguensis</name>
    <dbReference type="NCBI Taxonomy" id="390850"/>
    <lineage>
        <taxon>Eukaryota</taxon>
        <taxon>Metazoa</taxon>
        <taxon>Ecdysozoa</taxon>
        <taxon>Nematoda</taxon>
        <taxon>Chromadorea</taxon>
        <taxon>Rhabditida</taxon>
        <taxon>Tylenchina</taxon>
        <taxon>Tylenchomorpha</taxon>
        <taxon>Tylenchoidea</taxon>
        <taxon>Meloidogynidae</taxon>
        <taxon>Meloidogyninae</taxon>
        <taxon>Meloidogyne</taxon>
    </lineage>
</organism>
<name>A0ACB1AV56_MELEN</name>
<protein>
    <submittedName>
        <fullName evidence="1">Uncharacterized protein</fullName>
    </submittedName>
</protein>
<keyword evidence="2" id="KW-1185">Reference proteome</keyword>
<proteinExistence type="predicted"/>
<evidence type="ECO:0000313" key="1">
    <source>
        <dbReference type="EMBL" id="CAK5102839.1"/>
    </source>
</evidence>
<accession>A0ACB1AV56</accession>
<dbReference type="EMBL" id="CAVMJV010000113">
    <property type="protein sequence ID" value="CAK5102839.1"/>
    <property type="molecule type" value="Genomic_DNA"/>
</dbReference>
<sequence>MHLELALELLLERRYLLVGYDFLHPFQYAFERLLYRSPQIELIFYAVSYLG</sequence>
<gene>
    <name evidence="1" type="ORF">MENTE1834_LOCUS42620</name>
</gene>
<evidence type="ECO:0000313" key="2">
    <source>
        <dbReference type="Proteomes" id="UP001497535"/>
    </source>
</evidence>
<comment type="caution">
    <text evidence="1">The sequence shown here is derived from an EMBL/GenBank/DDBJ whole genome shotgun (WGS) entry which is preliminary data.</text>
</comment>
<dbReference type="Proteomes" id="UP001497535">
    <property type="component" value="Unassembled WGS sequence"/>
</dbReference>